<evidence type="ECO:0000259" key="1">
    <source>
        <dbReference type="SMART" id="SM00943"/>
    </source>
</evidence>
<name>A0A6H1ZVR0_9ZZZZ</name>
<evidence type="ECO:0000313" key="2">
    <source>
        <dbReference type="EMBL" id="QJA52013.1"/>
    </source>
</evidence>
<organism evidence="2">
    <name type="scientific">viral metagenome</name>
    <dbReference type="NCBI Taxonomy" id="1070528"/>
    <lineage>
        <taxon>unclassified sequences</taxon>
        <taxon>metagenomes</taxon>
        <taxon>organismal metagenomes</taxon>
    </lineage>
</organism>
<dbReference type="InterPro" id="IPR015330">
    <property type="entry name" value="DNA_primase/pol_bifunc_N"/>
</dbReference>
<dbReference type="SUPFAM" id="SSF52540">
    <property type="entry name" value="P-loop containing nucleoside triphosphate hydrolases"/>
    <property type="match status" value="1"/>
</dbReference>
<dbReference type="Gene3D" id="3.30.720.160">
    <property type="entry name" value="Bifunctional DNA primase/polymerase, N-terminal"/>
    <property type="match status" value="1"/>
</dbReference>
<gene>
    <name evidence="2" type="ORF">TM448A02429_0014</name>
</gene>
<dbReference type="InterPro" id="IPR027417">
    <property type="entry name" value="P-loop_NTPase"/>
</dbReference>
<reference evidence="2" key="1">
    <citation type="submission" date="2020-03" db="EMBL/GenBank/DDBJ databases">
        <title>The deep terrestrial virosphere.</title>
        <authorList>
            <person name="Holmfeldt K."/>
            <person name="Nilsson E."/>
            <person name="Simone D."/>
            <person name="Lopez-Fernandez M."/>
            <person name="Wu X."/>
            <person name="de Brujin I."/>
            <person name="Lundin D."/>
            <person name="Andersson A."/>
            <person name="Bertilsson S."/>
            <person name="Dopson M."/>
        </authorList>
    </citation>
    <scope>NUCLEOTIDE SEQUENCE</scope>
    <source>
        <strain evidence="2">TM448A02429</strain>
    </source>
</reference>
<dbReference type="SUPFAM" id="SSF56747">
    <property type="entry name" value="Prim-pol domain"/>
    <property type="match status" value="1"/>
</dbReference>
<dbReference type="AlphaFoldDB" id="A0A6H1ZVR0"/>
<dbReference type="SMART" id="SM00943">
    <property type="entry name" value="Prim-Pol"/>
    <property type="match status" value="1"/>
</dbReference>
<feature type="domain" description="DNA primase/polymerase bifunctional N-terminal" evidence="1">
    <location>
        <begin position="10"/>
        <end position="177"/>
    </location>
</feature>
<protein>
    <submittedName>
        <fullName evidence="2">Putative bifunctional DNA primase/polymerase</fullName>
    </submittedName>
</protein>
<proteinExistence type="predicted"/>
<dbReference type="Pfam" id="PF09250">
    <property type="entry name" value="Prim-Pol"/>
    <property type="match status" value="1"/>
</dbReference>
<sequence>MPENKILKSALWYRNKKNLSIIPILPPHKDEKGKDNCKMPEKDFEWKKYQSEKPSPEQVSEWFQNPASRIAIVAGKINNLCVIDCDSEEAKRIVEEHLPDSTLNPTPIATSPRGGYHYYFQATDLPGKPNAMQNLDIRSEGNYIIAPPSAGLNGTGYSWQDGCGLHEVEPMAIPNSLYLLLREELNKSFIYIRGEKNKSQNITDITGSHRFYVEGRRDEDLFTVANALIKTGIAENFTRQTLEIIVQNLGENLEPNKVQEKINSAIKRVQNLEVNIMEEVRQWVKSQEGHFKVTECHTESQYITKAQKHACLMSILRLVKEGVLEKHGNQRGVYRKVENELEEIKPFQSTGSELPIKWIANFQTYIKTMPKTIYVIAGEPDAGKSAICLNMALMNCDKIPISYFSSEMVGEELGSRLVLSEDCDEKKINERIKFYDRSSNFSDVINPNAFNIIDYLEVSKDFWEVADQLKDIRNKLNKGIALIAIQKKRGSVLGRSAEFGLEKPRLYMTVEPYSPDGRHVDGNIIKVVKAKNWRDPLINPNYLTLKFKLVKGINIYPKGGWDYEYEDDAKYSKFKKGTQK</sequence>
<dbReference type="Gene3D" id="3.40.50.300">
    <property type="entry name" value="P-loop containing nucleotide triphosphate hydrolases"/>
    <property type="match status" value="1"/>
</dbReference>
<dbReference type="EMBL" id="MT144305">
    <property type="protein sequence ID" value="QJA52013.1"/>
    <property type="molecule type" value="Genomic_DNA"/>
</dbReference>
<accession>A0A6H1ZVR0</accession>
<dbReference type="CDD" id="cd04859">
    <property type="entry name" value="Prim_Pol"/>
    <property type="match status" value="1"/>
</dbReference>